<feature type="non-terminal residue" evidence="3">
    <location>
        <position position="1"/>
    </location>
</feature>
<sequence>SLRVAQNDSPRYDHRTYAMPKRPGADVTLDVPDSARSAQAFTAEATVRVPKDRPAASRLTASLAAPDGWSVSATSPTSVKRVHPGGSATFTWKVQPPAGKLPSASALTATVHYVQNGRQAVGADERVVGGIPPAPPAGRNAVSDLPFLSSTNGWGPVERDTSVGEQAAGDGRPISIAGVRHAKGLGTNSVSDVELYLAGKCSRFTADVGVDDETGGAGTVTFSVIADGKTLVTTPTLRGGQAAQPIDVDVSGAQVIDLKVGDAGDGNGNDHGDWAMPTLTCG</sequence>
<dbReference type="SUPFAM" id="SSF49785">
    <property type="entry name" value="Galactose-binding domain-like"/>
    <property type="match status" value="1"/>
</dbReference>
<dbReference type="EMBL" id="VFNX01000003">
    <property type="protein sequence ID" value="TQK79961.1"/>
    <property type="molecule type" value="Genomic_DNA"/>
</dbReference>
<dbReference type="SMART" id="SM00776">
    <property type="entry name" value="NPCBM"/>
    <property type="match status" value="1"/>
</dbReference>
<dbReference type="Pfam" id="PF08305">
    <property type="entry name" value="NPCBM"/>
    <property type="match status" value="1"/>
</dbReference>
<reference evidence="3 4" key="1">
    <citation type="submission" date="2019-06" db="EMBL/GenBank/DDBJ databases">
        <title>Sequencing the genomes of 1000 actinobacteria strains.</title>
        <authorList>
            <person name="Klenk H.-P."/>
        </authorList>
    </citation>
    <scope>NUCLEOTIDE SEQUENCE [LARGE SCALE GENOMIC DNA]</scope>
    <source>
        <strain evidence="3 4">DSM 41929</strain>
    </source>
</reference>
<feature type="domain" description="Glycosyl hydrolase family 98 putative carbohydrate-binding module" evidence="2">
    <location>
        <begin position="136"/>
        <end position="281"/>
    </location>
</feature>
<gene>
    <name evidence="3" type="ORF">FB563_7123</name>
</gene>
<organism evidence="3 4">
    <name type="scientific">Streptomyces puniciscabiei</name>
    <dbReference type="NCBI Taxonomy" id="164348"/>
    <lineage>
        <taxon>Bacteria</taxon>
        <taxon>Bacillati</taxon>
        <taxon>Actinomycetota</taxon>
        <taxon>Actinomycetes</taxon>
        <taxon>Kitasatosporales</taxon>
        <taxon>Streptomycetaceae</taxon>
        <taxon>Streptomyces</taxon>
    </lineage>
</organism>
<dbReference type="InterPro" id="IPR013222">
    <property type="entry name" value="Glyco_hyd_98_carb-bd"/>
</dbReference>
<protein>
    <submittedName>
        <fullName evidence="3">Alpha-galactosidase-like protein</fullName>
    </submittedName>
</protein>
<dbReference type="Proteomes" id="UP000318103">
    <property type="component" value="Unassembled WGS sequence"/>
</dbReference>
<dbReference type="Gene3D" id="2.60.120.1060">
    <property type="entry name" value="NPCBM/NEW2 domain"/>
    <property type="match status" value="1"/>
</dbReference>
<accession>A0A542SZC3</accession>
<keyword evidence="4" id="KW-1185">Reference proteome</keyword>
<feature type="region of interest" description="Disordered" evidence="1">
    <location>
        <begin position="1"/>
        <end position="26"/>
    </location>
</feature>
<comment type="caution">
    <text evidence="3">The sequence shown here is derived from an EMBL/GenBank/DDBJ whole genome shotgun (WGS) entry which is preliminary data.</text>
</comment>
<dbReference type="InterPro" id="IPR038637">
    <property type="entry name" value="NPCBM_sf"/>
</dbReference>
<name>A0A542SZC3_9ACTN</name>
<dbReference type="InterPro" id="IPR008979">
    <property type="entry name" value="Galactose-bd-like_sf"/>
</dbReference>
<proteinExistence type="predicted"/>
<evidence type="ECO:0000259" key="2">
    <source>
        <dbReference type="SMART" id="SM00776"/>
    </source>
</evidence>
<dbReference type="InterPro" id="IPR018905">
    <property type="entry name" value="A-galactase_NEW3"/>
</dbReference>
<dbReference type="Pfam" id="PF10633">
    <property type="entry name" value="NPCBM_assoc"/>
    <property type="match status" value="1"/>
</dbReference>
<dbReference type="AlphaFoldDB" id="A0A542SZC3"/>
<evidence type="ECO:0000256" key="1">
    <source>
        <dbReference type="SAM" id="MobiDB-lite"/>
    </source>
</evidence>
<evidence type="ECO:0000313" key="4">
    <source>
        <dbReference type="Proteomes" id="UP000318103"/>
    </source>
</evidence>
<dbReference type="RefSeq" id="WP_208766331.1">
    <property type="nucleotide sequence ID" value="NZ_VFNX01000003.1"/>
</dbReference>
<evidence type="ECO:0000313" key="3">
    <source>
        <dbReference type="EMBL" id="TQK79961.1"/>
    </source>
</evidence>